<dbReference type="PANTHER" id="PTHR46394">
    <property type="entry name" value="ANNEXIN"/>
    <property type="match status" value="1"/>
</dbReference>
<protein>
    <submittedName>
        <fullName evidence="4">Patatin-like phospholipase family protein</fullName>
    </submittedName>
</protein>
<gene>
    <name evidence="4" type="ORF">ACFO4N_04375</name>
</gene>
<sequence length="297" mass="33532">MALWVDGVFSGGGVKAFAFVGALEVVEKEGFRFRRLAGTSAGAIIAALIAAGYKSEDIHQEMERMHPAIFLDQKNMIFRFPFIKWLALYWRMGLYRGAAFERWIGEALERKGVASFGDLPPDALKIVVSDLSRGKMVVLPDDLRDYGIIPENFSVARAVRMSCSLPFFYEPIALFNNKGEKCMIVDGGVLSNFPVWLFDDETALPLRPFLGFQLSGRSDILIPRRIKNAVDLFHGLFATMRESHDAKYISKYAASNIIFIPVEDVATADFHLSKKDRDKLVDLGRKRAESFLKKWTY</sequence>
<evidence type="ECO:0000256" key="2">
    <source>
        <dbReference type="PROSITE-ProRule" id="PRU01161"/>
    </source>
</evidence>
<feature type="active site" description="Proton acceptor" evidence="2">
    <location>
        <position position="186"/>
    </location>
</feature>
<evidence type="ECO:0000313" key="5">
    <source>
        <dbReference type="Proteomes" id="UP001596022"/>
    </source>
</evidence>
<evidence type="ECO:0000256" key="1">
    <source>
        <dbReference type="ARBA" id="ARBA00023098"/>
    </source>
</evidence>
<keyword evidence="5" id="KW-1185">Reference proteome</keyword>
<feature type="active site" description="Nucleophile" evidence="2">
    <location>
        <position position="40"/>
    </location>
</feature>
<evidence type="ECO:0000313" key="4">
    <source>
        <dbReference type="EMBL" id="MFC4617965.1"/>
    </source>
</evidence>
<organism evidence="4 5">
    <name type="scientific">Camelliibacillus cellulosilyticus</name>
    <dbReference type="NCBI Taxonomy" id="2174486"/>
    <lineage>
        <taxon>Bacteria</taxon>
        <taxon>Bacillati</taxon>
        <taxon>Bacillota</taxon>
        <taxon>Bacilli</taxon>
        <taxon>Bacillales</taxon>
        <taxon>Sporolactobacillaceae</taxon>
        <taxon>Camelliibacillus</taxon>
    </lineage>
</organism>
<feature type="domain" description="PNPLA" evidence="3">
    <location>
        <begin position="7"/>
        <end position="199"/>
    </location>
</feature>
<keyword evidence="2" id="KW-0378">Hydrolase</keyword>
<comment type="caution">
    <text evidence="2">Lacks conserved residue(s) required for the propagation of feature annotation.</text>
</comment>
<proteinExistence type="predicted"/>
<dbReference type="InterPro" id="IPR016035">
    <property type="entry name" value="Acyl_Trfase/lysoPLipase"/>
</dbReference>
<dbReference type="CDD" id="cd07207">
    <property type="entry name" value="Pat_ExoU_VipD_like"/>
    <property type="match status" value="1"/>
</dbReference>
<dbReference type="InterPro" id="IPR002641">
    <property type="entry name" value="PNPLA_dom"/>
</dbReference>
<name>A0ABV9GMT3_9BACL</name>
<dbReference type="Proteomes" id="UP001596022">
    <property type="component" value="Unassembled WGS sequence"/>
</dbReference>
<dbReference type="SUPFAM" id="SSF52151">
    <property type="entry name" value="FabD/lysophospholipase-like"/>
    <property type="match status" value="1"/>
</dbReference>
<feature type="short sequence motif" description="GXSXG" evidence="2">
    <location>
        <begin position="38"/>
        <end position="42"/>
    </location>
</feature>
<reference evidence="5" key="1">
    <citation type="journal article" date="2019" name="Int. J. Syst. Evol. Microbiol.">
        <title>The Global Catalogue of Microorganisms (GCM) 10K type strain sequencing project: providing services to taxonomists for standard genome sequencing and annotation.</title>
        <authorList>
            <consortium name="The Broad Institute Genomics Platform"/>
            <consortium name="The Broad Institute Genome Sequencing Center for Infectious Disease"/>
            <person name="Wu L."/>
            <person name="Ma J."/>
        </authorList>
    </citation>
    <scope>NUCLEOTIDE SEQUENCE [LARGE SCALE GENOMIC DNA]</scope>
    <source>
        <strain evidence="5">CGMCC 1.16306</strain>
    </source>
</reference>
<dbReference type="Gene3D" id="3.40.1090.10">
    <property type="entry name" value="Cytosolic phospholipase A2 catalytic domain"/>
    <property type="match status" value="2"/>
</dbReference>
<dbReference type="EMBL" id="JBHSFW010000001">
    <property type="protein sequence ID" value="MFC4617965.1"/>
    <property type="molecule type" value="Genomic_DNA"/>
</dbReference>
<evidence type="ECO:0000259" key="3">
    <source>
        <dbReference type="PROSITE" id="PS51635"/>
    </source>
</evidence>
<accession>A0ABV9GMT3</accession>
<dbReference type="InterPro" id="IPR052580">
    <property type="entry name" value="Lipid_Hydrolase"/>
</dbReference>
<dbReference type="PANTHER" id="PTHR46394:SF1">
    <property type="entry name" value="PNPLA DOMAIN-CONTAINING PROTEIN"/>
    <property type="match status" value="1"/>
</dbReference>
<feature type="short sequence motif" description="DGA/G" evidence="2">
    <location>
        <begin position="186"/>
        <end position="188"/>
    </location>
</feature>
<keyword evidence="1 2" id="KW-0443">Lipid metabolism</keyword>
<comment type="caution">
    <text evidence="4">The sequence shown here is derived from an EMBL/GenBank/DDBJ whole genome shotgun (WGS) entry which is preliminary data.</text>
</comment>
<dbReference type="Pfam" id="PF01734">
    <property type="entry name" value="Patatin"/>
    <property type="match status" value="1"/>
</dbReference>
<keyword evidence="2" id="KW-0442">Lipid degradation</keyword>
<dbReference type="PROSITE" id="PS51635">
    <property type="entry name" value="PNPLA"/>
    <property type="match status" value="1"/>
</dbReference>